<dbReference type="Proteomes" id="UP000566440">
    <property type="component" value="Unassembled WGS sequence"/>
</dbReference>
<evidence type="ECO:0000313" key="2">
    <source>
        <dbReference type="EMBL" id="NXI48520.1"/>
    </source>
</evidence>
<dbReference type="AlphaFoldDB" id="A0A7K9TKB8"/>
<keyword evidence="3" id="KW-1185">Reference proteome</keyword>
<feature type="non-terminal residue" evidence="2">
    <location>
        <position position="75"/>
    </location>
</feature>
<sequence>QLKNLKREELASRLAQLREATGNPSVGFTEALLQEDFDPAQHDRLMAECFGEDYYGGEEEEKPQFQEEEGLEGEW</sequence>
<dbReference type="InterPro" id="IPR018034">
    <property type="entry name" value="Kri1"/>
</dbReference>
<protein>
    <submittedName>
        <fullName evidence="2">KRI1 protein</fullName>
    </submittedName>
</protein>
<organism evidence="2 3">
    <name type="scientific">Galbula dea</name>
    <dbReference type="NCBI Taxonomy" id="1109041"/>
    <lineage>
        <taxon>Eukaryota</taxon>
        <taxon>Metazoa</taxon>
        <taxon>Chordata</taxon>
        <taxon>Craniata</taxon>
        <taxon>Vertebrata</taxon>
        <taxon>Euteleostomi</taxon>
        <taxon>Archelosauria</taxon>
        <taxon>Archosauria</taxon>
        <taxon>Dinosauria</taxon>
        <taxon>Saurischia</taxon>
        <taxon>Theropoda</taxon>
        <taxon>Coelurosauria</taxon>
        <taxon>Aves</taxon>
        <taxon>Neognathae</taxon>
        <taxon>Neoaves</taxon>
        <taxon>Telluraves</taxon>
        <taxon>Coraciimorphae</taxon>
        <taxon>Piciformes</taxon>
        <taxon>Galbulidae</taxon>
        <taxon>Galbula</taxon>
    </lineage>
</organism>
<dbReference type="GO" id="GO:0030686">
    <property type="term" value="C:90S preribosome"/>
    <property type="evidence" value="ECO:0007669"/>
    <property type="project" value="TreeGrafter"/>
</dbReference>
<feature type="region of interest" description="Disordered" evidence="1">
    <location>
        <begin position="55"/>
        <end position="75"/>
    </location>
</feature>
<evidence type="ECO:0000256" key="1">
    <source>
        <dbReference type="SAM" id="MobiDB-lite"/>
    </source>
</evidence>
<proteinExistence type="predicted"/>
<evidence type="ECO:0000313" key="3">
    <source>
        <dbReference type="Proteomes" id="UP000566440"/>
    </source>
</evidence>
<name>A0A7K9TKB8_9PICI</name>
<dbReference type="EMBL" id="VWZX01012075">
    <property type="protein sequence ID" value="NXI48520.1"/>
    <property type="molecule type" value="Genomic_DNA"/>
</dbReference>
<reference evidence="2 3" key="1">
    <citation type="submission" date="2019-09" db="EMBL/GenBank/DDBJ databases">
        <title>Bird 10,000 Genomes (B10K) Project - Family phase.</title>
        <authorList>
            <person name="Zhang G."/>
        </authorList>
    </citation>
    <scope>NUCLEOTIDE SEQUENCE [LARGE SCALE GENOMIC DNA]</scope>
    <source>
        <strain evidence="2">B10K-DU-001-62</strain>
        <tissue evidence="2">Muscle</tissue>
    </source>
</reference>
<dbReference type="PANTHER" id="PTHR14490">
    <property type="entry name" value="ZINC FINGER, ZZ TYPE"/>
    <property type="match status" value="1"/>
</dbReference>
<dbReference type="OrthoDB" id="10252032at2759"/>
<dbReference type="GO" id="GO:0000447">
    <property type="term" value="P:endonucleolytic cleavage in ITS1 to separate SSU-rRNA from 5.8S rRNA and LSU-rRNA from tricistronic rRNA transcript (SSU-rRNA, 5.8S rRNA, LSU-rRNA)"/>
    <property type="evidence" value="ECO:0007669"/>
    <property type="project" value="TreeGrafter"/>
</dbReference>
<dbReference type="PANTHER" id="PTHR14490:SF5">
    <property type="entry name" value="PROTEIN KRI1 HOMOLOG"/>
    <property type="match status" value="1"/>
</dbReference>
<feature type="non-terminal residue" evidence="2">
    <location>
        <position position="1"/>
    </location>
</feature>
<accession>A0A7K9TKB8</accession>
<dbReference type="GO" id="GO:0005730">
    <property type="term" value="C:nucleolus"/>
    <property type="evidence" value="ECO:0007669"/>
    <property type="project" value="TreeGrafter"/>
</dbReference>
<gene>
    <name evidence="2" type="primary">Kri1</name>
    <name evidence="2" type="ORF">GALDEA_R15598</name>
</gene>
<comment type="caution">
    <text evidence="2">The sequence shown here is derived from an EMBL/GenBank/DDBJ whole genome shotgun (WGS) entry which is preliminary data.</text>
</comment>
<dbReference type="Pfam" id="PF05178">
    <property type="entry name" value="Kri1"/>
    <property type="match status" value="1"/>
</dbReference>